<keyword evidence="3" id="KW-1185">Reference proteome</keyword>
<feature type="transmembrane region" description="Helical" evidence="1">
    <location>
        <begin position="76"/>
        <end position="94"/>
    </location>
</feature>
<dbReference type="RefSeq" id="WP_091480720.1">
    <property type="nucleotide sequence ID" value="NZ_BJYC01000010.1"/>
</dbReference>
<dbReference type="STRING" id="426702.SAMN04488099_10767"/>
<feature type="transmembrane region" description="Helical" evidence="1">
    <location>
        <begin position="190"/>
        <end position="207"/>
    </location>
</feature>
<keyword evidence="1" id="KW-1133">Transmembrane helix</keyword>
<dbReference type="Proteomes" id="UP000199081">
    <property type="component" value="Unassembled WGS sequence"/>
</dbReference>
<name>A0A1H7KC63_9LACT</name>
<feature type="transmembrane region" description="Helical" evidence="1">
    <location>
        <begin position="46"/>
        <end position="64"/>
    </location>
</feature>
<evidence type="ECO:0000313" key="3">
    <source>
        <dbReference type="Proteomes" id="UP000199081"/>
    </source>
</evidence>
<dbReference type="AlphaFoldDB" id="A0A1H7KC63"/>
<dbReference type="InterPro" id="IPR008875">
    <property type="entry name" value="TraX"/>
</dbReference>
<feature type="transmembrane region" description="Helical" evidence="1">
    <location>
        <begin position="165"/>
        <end position="183"/>
    </location>
</feature>
<protein>
    <submittedName>
        <fullName evidence="2">TraX protein</fullName>
    </submittedName>
</protein>
<evidence type="ECO:0000256" key="1">
    <source>
        <dbReference type="SAM" id="Phobius"/>
    </source>
</evidence>
<organism evidence="2 3">
    <name type="scientific">Alkalibacterium pelagium</name>
    <dbReference type="NCBI Taxonomy" id="426702"/>
    <lineage>
        <taxon>Bacteria</taxon>
        <taxon>Bacillati</taxon>
        <taxon>Bacillota</taxon>
        <taxon>Bacilli</taxon>
        <taxon>Lactobacillales</taxon>
        <taxon>Carnobacteriaceae</taxon>
        <taxon>Alkalibacterium</taxon>
    </lineage>
</organism>
<evidence type="ECO:0000313" key="2">
    <source>
        <dbReference type="EMBL" id="SEK84090.1"/>
    </source>
</evidence>
<keyword evidence="1" id="KW-0812">Transmembrane</keyword>
<keyword evidence="1" id="KW-0472">Membrane</keyword>
<feature type="transmembrane region" description="Helical" evidence="1">
    <location>
        <begin position="132"/>
        <end position="159"/>
    </location>
</feature>
<dbReference type="EMBL" id="FNZU01000007">
    <property type="protein sequence ID" value="SEK84090.1"/>
    <property type="molecule type" value="Genomic_DNA"/>
</dbReference>
<feature type="transmembrane region" description="Helical" evidence="1">
    <location>
        <begin position="100"/>
        <end position="120"/>
    </location>
</feature>
<accession>A0A1H7KC63</accession>
<gene>
    <name evidence="2" type="ORF">SAMN04488099_10767</name>
</gene>
<reference evidence="3" key="1">
    <citation type="submission" date="2016-10" db="EMBL/GenBank/DDBJ databases">
        <authorList>
            <person name="Varghese N."/>
            <person name="Submissions S."/>
        </authorList>
    </citation>
    <scope>NUCLEOTIDE SEQUENCE [LARGE SCALE GENOMIC DNA]</scope>
    <source>
        <strain evidence="3">DSM 19183</strain>
    </source>
</reference>
<dbReference type="OrthoDB" id="9781069at2"/>
<sequence length="240" mass="27883">MSEKSIYLPLQNIEVNANTLKIIAIVAMFVDHFSRLVTEFGSSERWIAHLAGRLAAPLICFLIAEGHHYTSNKKRYIFRLFIFAIVSHVPYNLYFGLGMFSATSVIWTLMLGVIALAVITKEDWNVLVRMTLLGIVFIFSMPANWHYIGVLWIIVFGLFREYPKLKVVIFVLVALVFYILPGLQDMGLYASYRFGVLLTIPFFWWYNNKPGMRNAFTKWGFYWFYPLHLLLLFAVRLLMG</sequence>
<proteinExistence type="predicted"/>
<feature type="transmembrane region" description="Helical" evidence="1">
    <location>
        <begin position="219"/>
        <end position="239"/>
    </location>
</feature>
<dbReference type="Pfam" id="PF05857">
    <property type="entry name" value="TraX"/>
    <property type="match status" value="1"/>
</dbReference>